<sequence>MASFDNQLVREEVAVVLEELLEQCCSDLDANTLTRNKSKSREINVVINRGPEHIDNHEDTLCTSNMLSSKVTDDQDQIMELMAMQNSSLNREDENDILQLMASMLDRCCENSQKVNVAEEKANEFNKGSLEISYMVGLPQEKNTVSDIDNHGKGLDFNDCTQLGEQNEEEKLELQKVYLVQELVTQKGHITNFQCESNQSLTTRSPSHTTNPSHTIKTPEKEIFLEDQGFKSRPSINVSDSMNIPNDFGQKQDKIVTENEFSFAKNEKEVEKNTVRNVLPLNALCLETLHKSSAEILDHMQLRSLKMLAVKSILKQKNYQTDQTDGSDIEQSLFKKNPSICAPNQNQLATETNPSISEGDQNLATKNKPSISEHELNLAMETKPSISEGDQNLAMETKPSISEHDQDLAMEMPISENSVCKENNAEETHERQTNSFLLISTEQEQNLCDNKITFVQSLGLSPLKHEGKDLEADVSYVACLAEKQQHEISNRNLTSEYKKPGHLTNKRNSGSCFENEVFEKIKIDDEFNLIVEQTIPSKRMKLENDLSGLYQLSDDENQREICQMVGDKYSAITGNVPIVSIPNTSTGTDVNKEDTVTIDIDRVEYVEPQIILKEELSNNYEGDLHDTNGKKTKDSFDHVVDEIVVISKRRDFVVAEEQHVQSSEQLVPSAVNNEQLHIEDAESLYEEDNAKFQASSHIKETILDDQKDTTDDSVHGVPVYESTKCFKWKYTPSYETDAVVPNSERDDVADIYMQEAHQTWAVQKAEQTCLPSPIH</sequence>
<protein>
    <submittedName>
        <fullName evidence="2">Uncharacterized protein</fullName>
    </submittedName>
</protein>
<name>K1R4Q1_MAGGI</name>
<evidence type="ECO:0000313" key="2">
    <source>
        <dbReference type="EMBL" id="EKC40743.1"/>
    </source>
</evidence>
<proteinExistence type="predicted"/>
<gene>
    <name evidence="2" type="ORF">CGI_10021230</name>
</gene>
<accession>K1R4Q1</accession>
<dbReference type="HOGENOM" id="CLU_361024_0_0_1"/>
<dbReference type="EMBL" id="JH818314">
    <property type="protein sequence ID" value="EKC40743.1"/>
    <property type="molecule type" value="Genomic_DNA"/>
</dbReference>
<dbReference type="AlphaFoldDB" id="K1R4Q1"/>
<dbReference type="InParanoid" id="K1R4Q1"/>
<reference evidence="2" key="1">
    <citation type="journal article" date="2012" name="Nature">
        <title>The oyster genome reveals stress adaptation and complexity of shell formation.</title>
        <authorList>
            <person name="Zhang G."/>
            <person name="Fang X."/>
            <person name="Guo X."/>
            <person name="Li L."/>
            <person name="Luo R."/>
            <person name="Xu F."/>
            <person name="Yang P."/>
            <person name="Zhang L."/>
            <person name="Wang X."/>
            <person name="Qi H."/>
            <person name="Xiong Z."/>
            <person name="Que H."/>
            <person name="Xie Y."/>
            <person name="Holland P.W."/>
            <person name="Paps J."/>
            <person name="Zhu Y."/>
            <person name="Wu F."/>
            <person name="Chen Y."/>
            <person name="Wang J."/>
            <person name="Peng C."/>
            <person name="Meng J."/>
            <person name="Yang L."/>
            <person name="Liu J."/>
            <person name="Wen B."/>
            <person name="Zhang N."/>
            <person name="Huang Z."/>
            <person name="Zhu Q."/>
            <person name="Feng Y."/>
            <person name="Mount A."/>
            <person name="Hedgecock D."/>
            <person name="Xu Z."/>
            <person name="Liu Y."/>
            <person name="Domazet-Loso T."/>
            <person name="Du Y."/>
            <person name="Sun X."/>
            <person name="Zhang S."/>
            <person name="Liu B."/>
            <person name="Cheng P."/>
            <person name="Jiang X."/>
            <person name="Li J."/>
            <person name="Fan D."/>
            <person name="Wang W."/>
            <person name="Fu W."/>
            <person name="Wang T."/>
            <person name="Wang B."/>
            <person name="Zhang J."/>
            <person name="Peng Z."/>
            <person name="Li Y."/>
            <person name="Li N."/>
            <person name="Wang J."/>
            <person name="Chen M."/>
            <person name="He Y."/>
            <person name="Tan F."/>
            <person name="Song X."/>
            <person name="Zheng Q."/>
            <person name="Huang R."/>
            <person name="Yang H."/>
            <person name="Du X."/>
            <person name="Chen L."/>
            <person name="Yang M."/>
            <person name="Gaffney P.M."/>
            <person name="Wang S."/>
            <person name="Luo L."/>
            <person name="She Z."/>
            <person name="Ming Y."/>
            <person name="Huang W."/>
            <person name="Zhang S."/>
            <person name="Huang B."/>
            <person name="Zhang Y."/>
            <person name="Qu T."/>
            <person name="Ni P."/>
            <person name="Miao G."/>
            <person name="Wang J."/>
            <person name="Wang Q."/>
            <person name="Steinberg C.E."/>
            <person name="Wang H."/>
            <person name="Li N."/>
            <person name="Qian L."/>
            <person name="Zhang G."/>
            <person name="Li Y."/>
            <person name="Yang H."/>
            <person name="Liu X."/>
            <person name="Wang J."/>
            <person name="Yin Y."/>
            <person name="Wang J."/>
        </authorList>
    </citation>
    <scope>NUCLEOTIDE SEQUENCE [LARGE SCALE GENOMIC DNA]</scope>
    <source>
        <strain evidence="2">05x7-T-G4-1.051#20</strain>
    </source>
</reference>
<feature type="compositionally biased region" description="Polar residues" evidence="1">
    <location>
        <begin position="342"/>
        <end position="367"/>
    </location>
</feature>
<evidence type="ECO:0000256" key="1">
    <source>
        <dbReference type="SAM" id="MobiDB-lite"/>
    </source>
</evidence>
<organism evidence="2">
    <name type="scientific">Magallana gigas</name>
    <name type="common">Pacific oyster</name>
    <name type="synonym">Crassostrea gigas</name>
    <dbReference type="NCBI Taxonomy" id="29159"/>
    <lineage>
        <taxon>Eukaryota</taxon>
        <taxon>Metazoa</taxon>
        <taxon>Spiralia</taxon>
        <taxon>Lophotrochozoa</taxon>
        <taxon>Mollusca</taxon>
        <taxon>Bivalvia</taxon>
        <taxon>Autobranchia</taxon>
        <taxon>Pteriomorphia</taxon>
        <taxon>Ostreida</taxon>
        <taxon>Ostreoidea</taxon>
        <taxon>Ostreidae</taxon>
        <taxon>Magallana</taxon>
    </lineage>
</organism>
<feature type="region of interest" description="Disordered" evidence="1">
    <location>
        <begin position="341"/>
        <end position="367"/>
    </location>
</feature>